<dbReference type="KEGG" id="mpof:MPOR_29130"/>
<gene>
    <name evidence="1" type="ORF">MPOR_29130</name>
</gene>
<accession>A0A6N4VE37</accession>
<name>A0A6N4VE37_9MYCO</name>
<reference evidence="1 2" key="1">
    <citation type="journal article" date="2019" name="Emerg. Microbes Infect.">
        <title>Comprehensive subspecies identification of 175 nontuberculous mycobacteria species based on 7547 genomic profiles.</title>
        <authorList>
            <person name="Matsumoto Y."/>
            <person name="Kinjo T."/>
            <person name="Motooka D."/>
            <person name="Nabeya D."/>
            <person name="Jung N."/>
            <person name="Uechi K."/>
            <person name="Horii T."/>
            <person name="Iida T."/>
            <person name="Fujita J."/>
            <person name="Nakamura S."/>
        </authorList>
    </citation>
    <scope>NUCLEOTIDE SEQUENCE [LARGE SCALE GENOMIC DNA]</scope>
    <source>
        <strain evidence="1 2">JCM 12603</strain>
    </source>
</reference>
<protein>
    <submittedName>
        <fullName evidence="1">Uncharacterized protein</fullName>
    </submittedName>
</protein>
<dbReference type="Proteomes" id="UP000466785">
    <property type="component" value="Chromosome"/>
</dbReference>
<keyword evidence="2" id="KW-1185">Reference proteome</keyword>
<dbReference type="AlphaFoldDB" id="A0A6N4VE37"/>
<evidence type="ECO:0000313" key="2">
    <source>
        <dbReference type="Proteomes" id="UP000466785"/>
    </source>
</evidence>
<proteinExistence type="predicted"/>
<dbReference type="EMBL" id="AP022570">
    <property type="protein sequence ID" value="BBX51887.1"/>
    <property type="molecule type" value="Genomic_DNA"/>
</dbReference>
<sequence length="106" mass="11324">MFTGRSGQLREVMRWRDRDGAVGQAALNDLSPHERRWLFIEGPAGSEPQCLWLSADGTPFAPHSWEAVCGAGSQRCLDVLGIGLLEHAAGVDGQRYAGDVAGFVGG</sequence>
<organism evidence="1 2">
    <name type="scientific">Mycolicibacterium poriferae</name>
    <dbReference type="NCBI Taxonomy" id="39694"/>
    <lineage>
        <taxon>Bacteria</taxon>
        <taxon>Bacillati</taxon>
        <taxon>Actinomycetota</taxon>
        <taxon>Actinomycetes</taxon>
        <taxon>Mycobacteriales</taxon>
        <taxon>Mycobacteriaceae</taxon>
        <taxon>Mycolicibacterium</taxon>
    </lineage>
</organism>
<evidence type="ECO:0000313" key="1">
    <source>
        <dbReference type="EMBL" id="BBX51887.1"/>
    </source>
</evidence>